<feature type="transmembrane region" description="Helical" evidence="2">
    <location>
        <begin position="262"/>
        <end position="280"/>
    </location>
</feature>
<dbReference type="PROSITE" id="PS01009">
    <property type="entry name" value="CRISP_1"/>
    <property type="match status" value="1"/>
</dbReference>
<dbReference type="EMBL" id="JAPZBS010000001">
    <property type="protein sequence ID" value="KAJ5390913.1"/>
    <property type="molecule type" value="Genomic_DNA"/>
</dbReference>
<evidence type="ECO:0000256" key="3">
    <source>
        <dbReference type="SAM" id="SignalP"/>
    </source>
</evidence>
<dbReference type="PANTHER" id="PTHR10334">
    <property type="entry name" value="CYSTEINE-RICH SECRETORY PROTEIN-RELATED"/>
    <property type="match status" value="1"/>
</dbReference>
<keyword evidence="2" id="KW-0812">Transmembrane</keyword>
<comment type="caution">
    <text evidence="5">The sequence shown here is derived from an EMBL/GenBank/DDBJ whole genome shotgun (WGS) entry which is preliminary data.</text>
</comment>
<evidence type="ECO:0000256" key="2">
    <source>
        <dbReference type="SAM" id="Phobius"/>
    </source>
</evidence>
<dbReference type="GO" id="GO:0005576">
    <property type="term" value="C:extracellular region"/>
    <property type="evidence" value="ECO:0007669"/>
    <property type="project" value="InterPro"/>
</dbReference>
<keyword evidence="2" id="KW-1133">Transmembrane helix</keyword>
<dbReference type="Gene3D" id="3.40.33.10">
    <property type="entry name" value="CAP"/>
    <property type="match status" value="1"/>
</dbReference>
<dbReference type="SMART" id="SM00198">
    <property type="entry name" value="SCP"/>
    <property type="match status" value="1"/>
</dbReference>
<dbReference type="GeneID" id="81434089"/>
<keyword evidence="2" id="KW-0472">Membrane</keyword>
<dbReference type="InterPro" id="IPR018244">
    <property type="entry name" value="Allrgn_V5/Tpx1_CS"/>
</dbReference>
<organism evidence="5 6">
    <name type="scientific">Penicillium cataractarum</name>
    <dbReference type="NCBI Taxonomy" id="2100454"/>
    <lineage>
        <taxon>Eukaryota</taxon>
        <taxon>Fungi</taxon>
        <taxon>Dikarya</taxon>
        <taxon>Ascomycota</taxon>
        <taxon>Pezizomycotina</taxon>
        <taxon>Eurotiomycetes</taxon>
        <taxon>Eurotiomycetidae</taxon>
        <taxon>Eurotiales</taxon>
        <taxon>Aspergillaceae</taxon>
        <taxon>Penicillium</taxon>
    </lineage>
</organism>
<dbReference type="PRINTS" id="PR00837">
    <property type="entry name" value="V5TPXLIKE"/>
</dbReference>
<dbReference type="Pfam" id="PF00188">
    <property type="entry name" value="CAP"/>
    <property type="match status" value="1"/>
</dbReference>
<reference evidence="5" key="1">
    <citation type="submission" date="2022-11" db="EMBL/GenBank/DDBJ databases">
        <authorList>
            <person name="Petersen C."/>
        </authorList>
    </citation>
    <scope>NUCLEOTIDE SEQUENCE</scope>
    <source>
        <strain evidence="5">IBT 29864</strain>
    </source>
</reference>
<accession>A0A9W9VX60</accession>
<feature type="compositionally biased region" description="Low complexity" evidence="1">
    <location>
        <begin position="234"/>
        <end position="247"/>
    </location>
</feature>
<dbReference type="OrthoDB" id="337038at2759"/>
<dbReference type="FunFam" id="3.40.33.10:FF:000031">
    <property type="entry name" value="Extracellular SCP domain-containing protein Pry1"/>
    <property type="match status" value="1"/>
</dbReference>
<dbReference type="RefSeq" id="XP_056561641.1">
    <property type="nucleotide sequence ID" value="XM_056694912.1"/>
</dbReference>
<feature type="chain" id="PRO_5040852959" description="SCP domain-containing protein" evidence="3">
    <location>
        <begin position="28"/>
        <end position="281"/>
    </location>
</feature>
<dbReference type="InterPro" id="IPR035940">
    <property type="entry name" value="CAP_sf"/>
</dbReference>
<sequence length="281" mass="30864">MATNTYKSWSLLLLLVIYSSFITTIKAKVIVVTVHTTVEVASTVQGTPTIPSPASYTSTSEFKDTVLRVSNDYRKAHDAKPLVWNETLVKYSHEWAQNCIWKHSLHIQDGPYGENLAFGYPNASSAVEAWGDEREFYNFQKPTGFTEKTGHFTQLVWKSTTQVGCAAINCGYTENTDKVRRDAGDSSPGRLLAREPDGSTRAQGWYVVCEYTPTGNVVGNHNEYFKKNVKPSDKSSSTIATSATSKSQPTGGAAMENRMSSAVWTTLLALGTVAIGMSLYT</sequence>
<keyword evidence="6" id="KW-1185">Reference proteome</keyword>
<protein>
    <recommendedName>
        <fullName evidence="4">SCP domain-containing protein</fullName>
    </recommendedName>
</protein>
<gene>
    <name evidence="5" type="ORF">N7496_001981</name>
</gene>
<proteinExistence type="predicted"/>
<dbReference type="Proteomes" id="UP001147782">
    <property type="component" value="Unassembled WGS sequence"/>
</dbReference>
<evidence type="ECO:0000313" key="5">
    <source>
        <dbReference type="EMBL" id="KAJ5390913.1"/>
    </source>
</evidence>
<dbReference type="AlphaFoldDB" id="A0A9W9VX60"/>
<dbReference type="InterPro" id="IPR014044">
    <property type="entry name" value="CAP_dom"/>
</dbReference>
<dbReference type="SUPFAM" id="SSF55797">
    <property type="entry name" value="PR-1-like"/>
    <property type="match status" value="1"/>
</dbReference>
<name>A0A9W9VX60_9EURO</name>
<feature type="region of interest" description="Disordered" evidence="1">
    <location>
        <begin position="227"/>
        <end position="254"/>
    </location>
</feature>
<reference evidence="5" key="2">
    <citation type="journal article" date="2023" name="IMA Fungus">
        <title>Comparative genomic study of the Penicillium genus elucidates a diverse pangenome and 15 lateral gene transfer events.</title>
        <authorList>
            <person name="Petersen C."/>
            <person name="Sorensen T."/>
            <person name="Nielsen M.R."/>
            <person name="Sondergaard T.E."/>
            <person name="Sorensen J.L."/>
            <person name="Fitzpatrick D.A."/>
            <person name="Frisvad J.C."/>
            <person name="Nielsen K.L."/>
        </authorList>
    </citation>
    <scope>NUCLEOTIDE SEQUENCE</scope>
    <source>
        <strain evidence="5">IBT 29864</strain>
    </source>
</reference>
<feature type="domain" description="SCP" evidence="4">
    <location>
        <begin position="61"/>
        <end position="219"/>
    </location>
</feature>
<keyword evidence="3" id="KW-0732">Signal</keyword>
<evidence type="ECO:0000256" key="1">
    <source>
        <dbReference type="SAM" id="MobiDB-lite"/>
    </source>
</evidence>
<evidence type="ECO:0000313" key="6">
    <source>
        <dbReference type="Proteomes" id="UP001147782"/>
    </source>
</evidence>
<evidence type="ECO:0000259" key="4">
    <source>
        <dbReference type="SMART" id="SM00198"/>
    </source>
</evidence>
<dbReference type="InterPro" id="IPR001283">
    <property type="entry name" value="CRISP-related"/>
</dbReference>
<feature type="signal peptide" evidence="3">
    <location>
        <begin position="1"/>
        <end position="27"/>
    </location>
</feature>